<keyword evidence="3" id="KW-1185">Reference proteome</keyword>
<evidence type="ECO:0000313" key="2">
    <source>
        <dbReference type="EMBL" id="MFM4892285.1"/>
    </source>
</evidence>
<evidence type="ECO:0000256" key="1">
    <source>
        <dbReference type="SAM" id="SignalP"/>
    </source>
</evidence>
<comment type="caution">
    <text evidence="2">The sequence shown here is derived from an EMBL/GenBank/DDBJ whole genome shotgun (WGS) entry which is preliminary data.</text>
</comment>
<gene>
    <name evidence="2" type="ORF">ACEUDJ_05245</name>
</gene>
<sequence>MNNLHSVWLASLLTGLAGPALALPDPLAHLSESFAPQLEDSALANLRGRYVNSQGIRYFGIEFISTLTTAQAQQTAAMNLTLSVIQNNPKLDIRIQNDPGSTLKSQTQEQAPAASNINGSGLVQVLQLQGSGNSAVNQTGIALNAQPNVGQSVVAGNYESQGALGTASYRISGNYAGLQLNSADGHVLLEQSLRGDNFSRGLLQLNRVRGDGLRALNQTRIWLSR</sequence>
<dbReference type="GeneID" id="97219482"/>
<dbReference type="RefSeq" id="WP_408788556.1">
    <property type="nucleotide sequence ID" value="NZ_JBGXBU010000001.1"/>
</dbReference>
<reference evidence="2 3" key="1">
    <citation type="submission" date="2024-09" db="EMBL/GenBank/DDBJ databases">
        <title>Aeromonas strains Genome sequencing and assembly.</title>
        <authorList>
            <person name="Hu X."/>
            <person name="Tang B."/>
        </authorList>
    </citation>
    <scope>NUCLEOTIDE SEQUENCE [LARGE SCALE GENOMIC DNA]</scope>
    <source>
        <strain evidence="2 3">NB23SCDHY001</strain>
    </source>
</reference>
<name>A0ABW9GPT8_9GAMM</name>
<feature type="signal peptide" evidence="1">
    <location>
        <begin position="1"/>
        <end position="22"/>
    </location>
</feature>
<accession>A0ABW9GPT8</accession>
<keyword evidence="1" id="KW-0732">Signal</keyword>
<evidence type="ECO:0000313" key="3">
    <source>
        <dbReference type="Proteomes" id="UP001630969"/>
    </source>
</evidence>
<dbReference type="EMBL" id="JBGXBU010000001">
    <property type="protein sequence ID" value="MFM4892285.1"/>
    <property type="molecule type" value="Genomic_DNA"/>
</dbReference>
<dbReference type="Proteomes" id="UP001630969">
    <property type="component" value="Unassembled WGS sequence"/>
</dbReference>
<feature type="chain" id="PRO_5045381391" evidence="1">
    <location>
        <begin position="23"/>
        <end position="225"/>
    </location>
</feature>
<protein>
    <submittedName>
        <fullName evidence="2">Uncharacterized protein</fullName>
    </submittedName>
</protein>
<organism evidence="2 3">
    <name type="scientific">Aeromonas bivalvium</name>
    <dbReference type="NCBI Taxonomy" id="440079"/>
    <lineage>
        <taxon>Bacteria</taxon>
        <taxon>Pseudomonadati</taxon>
        <taxon>Pseudomonadota</taxon>
        <taxon>Gammaproteobacteria</taxon>
        <taxon>Aeromonadales</taxon>
        <taxon>Aeromonadaceae</taxon>
        <taxon>Aeromonas</taxon>
    </lineage>
</organism>
<proteinExistence type="predicted"/>